<dbReference type="Pfam" id="PF05047">
    <property type="entry name" value="L51_S25_CI-B8"/>
    <property type="match status" value="1"/>
</dbReference>
<comment type="subcellular location">
    <subcellularLocation>
        <location evidence="1">Mitochondrion</location>
    </subcellularLocation>
</comment>
<evidence type="ECO:0000313" key="9">
    <source>
        <dbReference type="Proteomes" id="UP000636479"/>
    </source>
</evidence>
<organism evidence="8 9">
    <name type="scientific">Mycena indigotica</name>
    <dbReference type="NCBI Taxonomy" id="2126181"/>
    <lineage>
        <taxon>Eukaryota</taxon>
        <taxon>Fungi</taxon>
        <taxon>Dikarya</taxon>
        <taxon>Basidiomycota</taxon>
        <taxon>Agaricomycotina</taxon>
        <taxon>Agaricomycetes</taxon>
        <taxon>Agaricomycetidae</taxon>
        <taxon>Agaricales</taxon>
        <taxon>Marasmiineae</taxon>
        <taxon>Mycenaceae</taxon>
        <taxon>Mycena</taxon>
    </lineage>
</organism>
<gene>
    <name evidence="8" type="ORF">MIND_00760100</name>
</gene>
<accession>A0A8H6SLG5</accession>
<dbReference type="GO" id="GO:0032543">
    <property type="term" value="P:mitochondrial translation"/>
    <property type="evidence" value="ECO:0007669"/>
    <property type="project" value="InterPro"/>
</dbReference>
<dbReference type="InterPro" id="IPR039927">
    <property type="entry name" value="Ribosomal_mL43"/>
</dbReference>
<dbReference type="SMART" id="SM00916">
    <property type="entry name" value="L51_S25_CI-B8"/>
    <property type="match status" value="1"/>
</dbReference>
<dbReference type="Gene3D" id="3.40.30.10">
    <property type="entry name" value="Glutaredoxin"/>
    <property type="match status" value="1"/>
</dbReference>
<keyword evidence="5" id="KW-0687">Ribonucleoprotein</keyword>
<dbReference type="OrthoDB" id="88at2759"/>
<evidence type="ECO:0000256" key="5">
    <source>
        <dbReference type="ARBA" id="ARBA00023274"/>
    </source>
</evidence>
<feature type="domain" description="Ribosomal protein/NADH dehydrogenase" evidence="7">
    <location>
        <begin position="60"/>
        <end position="133"/>
    </location>
</feature>
<dbReference type="GO" id="GO:0005762">
    <property type="term" value="C:mitochondrial large ribosomal subunit"/>
    <property type="evidence" value="ECO:0007669"/>
    <property type="project" value="TreeGrafter"/>
</dbReference>
<keyword evidence="9" id="KW-1185">Reference proteome</keyword>
<dbReference type="PANTHER" id="PTHR21396">
    <property type="entry name" value="39S RIBOSOMAL PROTEIN L43"/>
    <property type="match status" value="1"/>
</dbReference>
<dbReference type="AlphaFoldDB" id="A0A8H6SLG5"/>
<dbReference type="GeneID" id="59346812"/>
<evidence type="ECO:0000259" key="7">
    <source>
        <dbReference type="SMART" id="SM00916"/>
    </source>
</evidence>
<dbReference type="Proteomes" id="UP000636479">
    <property type="component" value="Unassembled WGS sequence"/>
</dbReference>
<protein>
    <recommendedName>
        <fullName evidence="6">Large ribosomal subunit protein mL43</fullName>
    </recommendedName>
</protein>
<evidence type="ECO:0000313" key="8">
    <source>
        <dbReference type="EMBL" id="KAF7301940.1"/>
    </source>
</evidence>
<dbReference type="PANTHER" id="PTHR21396:SF2">
    <property type="entry name" value="LARGE RIBOSOMAL SUBUNIT PROTEIN ML43"/>
    <property type="match status" value="1"/>
</dbReference>
<evidence type="ECO:0000256" key="3">
    <source>
        <dbReference type="ARBA" id="ARBA00022980"/>
    </source>
</evidence>
<evidence type="ECO:0000256" key="6">
    <source>
        <dbReference type="ARBA" id="ARBA00035188"/>
    </source>
</evidence>
<name>A0A8H6SLG5_9AGAR</name>
<dbReference type="GO" id="GO:0003735">
    <property type="term" value="F:structural constituent of ribosome"/>
    <property type="evidence" value="ECO:0007669"/>
    <property type="project" value="InterPro"/>
</dbReference>
<keyword evidence="4" id="KW-0496">Mitochondrion</keyword>
<proteinExistence type="inferred from homology"/>
<sequence>MDEAKENLGHVTVTVTPLVTHFFCCMNPIPLLRAQTNSLPANGHGAFVPQIRKLVFEYCNDWPSSAPTRTFLSRNLVAFAREHPHVEIVVKQRNRKEPIVRGFYANGRDKVIALNKLQVTGIEQKLQLLLDSSGMKIKPLKRRTVESTTEAARGIWSGLHAARPTL</sequence>
<dbReference type="InterPro" id="IPR036249">
    <property type="entry name" value="Thioredoxin-like_sf"/>
</dbReference>
<dbReference type="RefSeq" id="XP_037219940.1">
    <property type="nucleotide sequence ID" value="XM_037364296.1"/>
</dbReference>
<reference evidence="8" key="1">
    <citation type="submission" date="2020-05" db="EMBL/GenBank/DDBJ databases">
        <title>Mycena genomes resolve the evolution of fungal bioluminescence.</title>
        <authorList>
            <person name="Tsai I.J."/>
        </authorList>
    </citation>
    <scope>NUCLEOTIDE SEQUENCE</scope>
    <source>
        <strain evidence="8">171206Taipei</strain>
    </source>
</reference>
<comment type="caution">
    <text evidence="8">The sequence shown here is derived from an EMBL/GenBank/DDBJ whole genome shotgun (WGS) entry which is preliminary data.</text>
</comment>
<dbReference type="SUPFAM" id="SSF52833">
    <property type="entry name" value="Thioredoxin-like"/>
    <property type="match status" value="1"/>
</dbReference>
<comment type="similarity">
    <text evidence="2">Belongs to the mitochondrion-specific ribosomal protein mL43 family.</text>
</comment>
<evidence type="ECO:0000256" key="1">
    <source>
        <dbReference type="ARBA" id="ARBA00004173"/>
    </source>
</evidence>
<evidence type="ECO:0000256" key="4">
    <source>
        <dbReference type="ARBA" id="ARBA00023128"/>
    </source>
</evidence>
<keyword evidence="3" id="KW-0689">Ribosomal protein</keyword>
<evidence type="ECO:0000256" key="2">
    <source>
        <dbReference type="ARBA" id="ARBA00006073"/>
    </source>
</evidence>
<dbReference type="EMBL" id="JACAZF010000006">
    <property type="protein sequence ID" value="KAF7301940.1"/>
    <property type="molecule type" value="Genomic_DNA"/>
</dbReference>
<dbReference type="InterPro" id="IPR007741">
    <property type="entry name" value="Ribosomal_mL43/mS25/NADH_DH"/>
</dbReference>